<gene>
    <name evidence="1" type="ORF">EV696_10513</name>
</gene>
<evidence type="ECO:0000313" key="1">
    <source>
        <dbReference type="EMBL" id="TDQ49039.1"/>
    </source>
</evidence>
<name>A0A4R6UT73_9GAMM</name>
<reference evidence="1 2" key="1">
    <citation type="submission" date="2019-03" db="EMBL/GenBank/DDBJ databases">
        <title>Genomic Encyclopedia of Type Strains, Phase IV (KMG-IV): sequencing the most valuable type-strain genomes for metagenomic binning, comparative biology and taxonomic classification.</title>
        <authorList>
            <person name="Goeker M."/>
        </authorList>
    </citation>
    <scope>NUCLEOTIDE SEQUENCE [LARGE SCALE GENOMIC DNA]</scope>
    <source>
        <strain evidence="1 2">DSM 103792</strain>
    </source>
</reference>
<dbReference type="RefSeq" id="WP_133589304.1">
    <property type="nucleotide sequence ID" value="NZ_CP037953.1"/>
</dbReference>
<proteinExistence type="predicted"/>
<dbReference type="Proteomes" id="UP000295375">
    <property type="component" value="Unassembled WGS sequence"/>
</dbReference>
<dbReference type="AlphaFoldDB" id="A0A4R6UT73"/>
<organism evidence="1 2">
    <name type="scientific">Permianibacter aggregans</name>
    <dbReference type="NCBI Taxonomy" id="1510150"/>
    <lineage>
        <taxon>Bacteria</taxon>
        <taxon>Pseudomonadati</taxon>
        <taxon>Pseudomonadota</taxon>
        <taxon>Gammaproteobacteria</taxon>
        <taxon>Pseudomonadales</taxon>
        <taxon>Pseudomonadaceae</taxon>
        <taxon>Permianibacter</taxon>
    </lineage>
</organism>
<dbReference type="EMBL" id="SNYM01000005">
    <property type="protein sequence ID" value="TDQ49039.1"/>
    <property type="molecule type" value="Genomic_DNA"/>
</dbReference>
<accession>A0A4R6UT73</accession>
<evidence type="ECO:0000313" key="2">
    <source>
        <dbReference type="Proteomes" id="UP000295375"/>
    </source>
</evidence>
<comment type="caution">
    <text evidence="1">The sequence shown here is derived from an EMBL/GenBank/DDBJ whole genome shotgun (WGS) entry which is preliminary data.</text>
</comment>
<sequence length="62" mass="6991">MEKTIPSQPGTYRFKPHSLLPWLSVRVVKESVLAPDTLRVRCAGMTFSATRMFANGEWQGPL</sequence>
<keyword evidence="2" id="KW-1185">Reference proteome</keyword>
<protein>
    <submittedName>
        <fullName evidence="1">Uncharacterized protein</fullName>
    </submittedName>
</protein>